<dbReference type="Pfam" id="PF07568">
    <property type="entry name" value="HisKA_2"/>
    <property type="match status" value="1"/>
</dbReference>
<keyword evidence="4" id="KW-0808">Transferase</keyword>
<protein>
    <recommendedName>
        <fullName evidence="2">histidine kinase</fullName>
        <ecNumber evidence="2">2.7.13.3</ecNumber>
    </recommendedName>
</protein>
<reference evidence="10" key="1">
    <citation type="journal article" date="2021" name="Syst. Appl. Microbiol.">
        <title>Roseomonas hellenica sp. nov., isolated from roots of wild-growing Alkanna tinctoria.</title>
        <authorList>
            <person name="Rat A."/>
            <person name="Naranjo H.D."/>
            <person name="Lebbe L."/>
            <person name="Cnockaert M."/>
            <person name="Krigas N."/>
            <person name="Grigoriadou K."/>
            <person name="Maloupa E."/>
            <person name="Willems A."/>
        </authorList>
    </citation>
    <scope>NUCLEOTIDE SEQUENCE [LARGE SCALE GENOMIC DNA]</scope>
    <source>
        <strain evidence="10">LMG 31523</strain>
    </source>
</reference>
<keyword evidence="6" id="KW-0418">Kinase</keyword>
<dbReference type="Pfam" id="PF13581">
    <property type="entry name" value="HATPase_c_2"/>
    <property type="match status" value="1"/>
</dbReference>
<keyword evidence="10" id="KW-1185">Reference proteome</keyword>
<evidence type="ECO:0000256" key="6">
    <source>
        <dbReference type="ARBA" id="ARBA00022777"/>
    </source>
</evidence>
<evidence type="ECO:0000313" key="9">
    <source>
        <dbReference type="EMBL" id="MBR0668229.1"/>
    </source>
</evidence>
<name>A0ABS5F6Q6_9PROT</name>
<keyword evidence="7" id="KW-0067">ATP-binding</keyword>
<evidence type="ECO:0000256" key="5">
    <source>
        <dbReference type="ARBA" id="ARBA00022741"/>
    </source>
</evidence>
<dbReference type="InterPro" id="IPR003594">
    <property type="entry name" value="HATPase_dom"/>
</dbReference>
<keyword evidence="5" id="KW-0547">Nucleotide-binding</keyword>
<organism evidence="9 10">
    <name type="scientific">Plastoroseomonas hellenica</name>
    <dbReference type="NCBI Taxonomy" id="2687306"/>
    <lineage>
        <taxon>Bacteria</taxon>
        <taxon>Pseudomonadati</taxon>
        <taxon>Pseudomonadota</taxon>
        <taxon>Alphaproteobacteria</taxon>
        <taxon>Acetobacterales</taxon>
        <taxon>Acetobacteraceae</taxon>
        <taxon>Plastoroseomonas</taxon>
    </lineage>
</organism>
<dbReference type="InterPro" id="IPR011495">
    <property type="entry name" value="Sig_transdc_His_kin_sub2_dim/P"/>
</dbReference>
<dbReference type="SUPFAM" id="SSF55874">
    <property type="entry name" value="ATPase domain of HSP90 chaperone/DNA topoisomerase II/histidine kinase"/>
    <property type="match status" value="1"/>
</dbReference>
<sequence>MAIATVPVLGIAGGHAWVNYDRALDAGRQEAIMLREAAAARHGAGLDAMQELITGLARREDLLDVAPESCDRTLRNLLELFPDRYANIWLLDAEGRMLCGALPVPRGQGFRDQGYFQSAIAERGYVLGEFTVGTVSGRGVLPAAAPILEPGGQIRGVVAAAAVLEYFVRANRNTAVQQAHNVWLLDRRGTAIPLTGGSDAELPDPPLTASLATGEGQTVEGIARDGTPHVWSVAVLEAELRLMIGISSEAVRALAAASLRDRVLELSLFLLACLAAIVFGAEIAVARPLRVLAARVRAWTPGQRFDPDTRANDPREVLELGAALASASSVIAERETALRAALGQRDLLMAEIHHRVKNNLQIVASLLSMQAGRLSEPRAVAEFGMARDRVQALATLHRHLYLHQSFERIALRPFLEELCRQLSDAMGTQGEEIFHIEIDADDIEIGSDQAISLALLVTEAVSNAMRHAFPEGEGGTISVALQREGDRAELRIADDGAGMMPAEEPPQGLGLRLINGFAQHLGGEVDIRQNHGTEIRVRFPLEHRTADPALLG</sequence>
<comment type="caution">
    <text evidence="9">The sequence shown here is derived from an EMBL/GenBank/DDBJ whole genome shotgun (WGS) entry which is preliminary data.</text>
</comment>
<dbReference type="EC" id="2.7.13.3" evidence="2"/>
<evidence type="ECO:0000256" key="7">
    <source>
        <dbReference type="ARBA" id="ARBA00022840"/>
    </source>
</evidence>
<dbReference type="InterPro" id="IPR036890">
    <property type="entry name" value="HATPase_C_sf"/>
</dbReference>
<evidence type="ECO:0000256" key="1">
    <source>
        <dbReference type="ARBA" id="ARBA00000085"/>
    </source>
</evidence>
<evidence type="ECO:0000256" key="3">
    <source>
        <dbReference type="ARBA" id="ARBA00022553"/>
    </source>
</evidence>
<accession>A0ABS5F6Q6</accession>
<dbReference type="Proteomes" id="UP001196870">
    <property type="component" value="Unassembled WGS sequence"/>
</dbReference>
<dbReference type="PANTHER" id="PTHR41523">
    <property type="entry name" value="TWO-COMPONENT SYSTEM SENSOR PROTEIN"/>
    <property type="match status" value="1"/>
</dbReference>
<evidence type="ECO:0000313" key="10">
    <source>
        <dbReference type="Proteomes" id="UP001196870"/>
    </source>
</evidence>
<dbReference type="PROSITE" id="PS50109">
    <property type="entry name" value="HIS_KIN"/>
    <property type="match status" value="1"/>
</dbReference>
<feature type="domain" description="Histidine kinase" evidence="8">
    <location>
        <begin position="351"/>
        <end position="543"/>
    </location>
</feature>
<keyword evidence="3" id="KW-0597">Phosphoprotein</keyword>
<gene>
    <name evidence="9" type="ORF">GXW71_28000</name>
</gene>
<dbReference type="EMBL" id="JAAGBB010000051">
    <property type="protein sequence ID" value="MBR0668229.1"/>
    <property type="molecule type" value="Genomic_DNA"/>
</dbReference>
<evidence type="ECO:0000256" key="2">
    <source>
        <dbReference type="ARBA" id="ARBA00012438"/>
    </source>
</evidence>
<evidence type="ECO:0000256" key="4">
    <source>
        <dbReference type="ARBA" id="ARBA00022679"/>
    </source>
</evidence>
<dbReference type="RefSeq" id="WP_211856005.1">
    <property type="nucleotide sequence ID" value="NZ_JAAGBB010000051.1"/>
</dbReference>
<dbReference type="Gene3D" id="3.30.565.10">
    <property type="entry name" value="Histidine kinase-like ATPase, C-terminal domain"/>
    <property type="match status" value="1"/>
</dbReference>
<dbReference type="PANTHER" id="PTHR41523:SF8">
    <property type="entry name" value="ETHYLENE RESPONSE SENSOR PROTEIN"/>
    <property type="match status" value="1"/>
</dbReference>
<evidence type="ECO:0000259" key="8">
    <source>
        <dbReference type="PROSITE" id="PS50109"/>
    </source>
</evidence>
<proteinExistence type="predicted"/>
<dbReference type="InterPro" id="IPR005467">
    <property type="entry name" value="His_kinase_dom"/>
</dbReference>
<dbReference type="SMART" id="SM00387">
    <property type="entry name" value="HATPase_c"/>
    <property type="match status" value="1"/>
</dbReference>
<comment type="catalytic activity">
    <reaction evidence="1">
        <text>ATP + protein L-histidine = ADP + protein N-phospho-L-histidine.</text>
        <dbReference type="EC" id="2.7.13.3"/>
    </reaction>
</comment>
<dbReference type="Gene3D" id="3.30.450.20">
    <property type="entry name" value="PAS domain"/>
    <property type="match status" value="2"/>
</dbReference>
<dbReference type="CDD" id="cd18773">
    <property type="entry name" value="PDC1_HK_sensor"/>
    <property type="match status" value="1"/>
</dbReference>